<dbReference type="Proteomes" id="UP000008311">
    <property type="component" value="Unassembled WGS sequence"/>
</dbReference>
<evidence type="ECO:0000313" key="2">
    <source>
        <dbReference type="EMBL" id="EEF45075.1"/>
    </source>
</evidence>
<dbReference type="AlphaFoldDB" id="B9RU63"/>
<evidence type="ECO:0000256" key="1">
    <source>
        <dbReference type="SAM" id="MobiDB-lite"/>
    </source>
</evidence>
<protein>
    <submittedName>
        <fullName evidence="2">Uncharacterized protein</fullName>
    </submittedName>
</protein>
<reference evidence="3" key="1">
    <citation type="journal article" date="2010" name="Nat. Biotechnol.">
        <title>Draft genome sequence of the oilseed species Ricinus communis.</title>
        <authorList>
            <person name="Chan A.P."/>
            <person name="Crabtree J."/>
            <person name="Zhao Q."/>
            <person name="Lorenzi H."/>
            <person name="Orvis J."/>
            <person name="Puiu D."/>
            <person name="Melake-Berhan A."/>
            <person name="Jones K.M."/>
            <person name="Redman J."/>
            <person name="Chen G."/>
            <person name="Cahoon E.B."/>
            <person name="Gedil M."/>
            <person name="Stanke M."/>
            <person name="Haas B.J."/>
            <person name="Wortman J.R."/>
            <person name="Fraser-Liggett C.M."/>
            <person name="Ravel J."/>
            <person name="Rabinowicz P.D."/>
        </authorList>
    </citation>
    <scope>NUCLEOTIDE SEQUENCE [LARGE SCALE GENOMIC DNA]</scope>
    <source>
        <strain evidence="3">cv. Hale</strain>
    </source>
</reference>
<dbReference type="InParanoid" id="B9RU63"/>
<name>B9RU63_RICCO</name>
<sequence>MKGKGVKAVREGEKNNTMKSMRISDKNAKQVEVEVLNQLAMVSHKPLEGSLGRDKRNDDTIKSQEV</sequence>
<keyword evidence="3" id="KW-1185">Reference proteome</keyword>
<accession>B9RU63</accession>
<organism evidence="2 3">
    <name type="scientific">Ricinus communis</name>
    <name type="common">Castor bean</name>
    <dbReference type="NCBI Taxonomy" id="3988"/>
    <lineage>
        <taxon>Eukaryota</taxon>
        <taxon>Viridiplantae</taxon>
        <taxon>Streptophyta</taxon>
        <taxon>Embryophyta</taxon>
        <taxon>Tracheophyta</taxon>
        <taxon>Spermatophyta</taxon>
        <taxon>Magnoliopsida</taxon>
        <taxon>eudicotyledons</taxon>
        <taxon>Gunneridae</taxon>
        <taxon>Pentapetalae</taxon>
        <taxon>rosids</taxon>
        <taxon>fabids</taxon>
        <taxon>Malpighiales</taxon>
        <taxon>Euphorbiaceae</taxon>
        <taxon>Acalyphoideae</taxon>
        <taxon>Acalypheae</taxon>
        <taxon>Ricinus</taxon>
    </lineage>
</organism>
<evidence type="ECO:0000313" key="3">
    <source>
        <dbReference type="Proteomes" id="UP000008311"/>
    </source>
</evidence>
<feature type="region of interest" description="Disordered" evidence="1">
    <location>
        <begin position="45"/>
        <end position="66"/>
    </location>
</feature>
<feature type="region of interest" description="Disordered" evidence="1">
    <location>
        <begin position="1"/>
        <end position="26"/>
    </location>
</feature>
<dbReference type="EMBL" id="EQ973816">
    <property type="protein sequence ID" value="EEF45075.1"/>
    <property type="molecule type" value="Genomic_DNA"/>
</dbReference>
<proteinExistence type="predicted"/>
<gene>
    <name evidence="2" type="ORF">RCOM_1632850</name>
</gene>
<feature type="compositionally biased region" description="Basic and acidic residues" evidence="1">
    <location>
        <begin position="8"/>
        <end position="26"/>
    </location>
</feature>